<dbReference type="AlphaFoldDB" id="A0A3E0VKU4"/>
<dbReference type="EMBL" id="NBWZ01000001">
    <property type="protein sequence ID" value="RFA10269.1"/>
    <property type="molecule type" value="Genomic_DNA"/>
</dbReference>
<dbReference type="Gene3D" id="3.40.190.10">
    <property type="entry name" value="Periplasmic binding protein-like II"/>
    <property type="match status" value="1"/>
</dbReference>
<comment type="caution">
    <text evidence="2">The sequence shown here is derived from an EMBL/GenBank/DDBJ whole genome shotgun (WGS) entry which is preliminary data.</text>
</comment>
<keyword evidence="3" id="KW-1185">Reference proteome</keyword>
<name>A0A3E0VKU4_9MICO</name>
<dbReference type="InterPro" id="IPR050490">
    <property type="entry name" value="Bact_solute-bd_prot1"/>
</dbReference>
<dbReference type="OrthoDB" id="2510110at2"/>
<dbReference type="SUPFAM" id="SSF53850">
    <property type="entry name" value="Periplasmic binding protein-like II"/>
    <property type="match status" value="1"/>
</dbReference>
<reference evidence="2 3" key="1">
    <citation type="submission" date="2017-04" db="EMBL/GenBank/DDBJ databases">
        <title>Comparative genome analysis of Subtercola boreus.</title>
        <authorList>
            <person name="Cho Y.-J."/>
            <person name="Cho A."/>
            <person name="Kim O.-S."/>
            <person name="Lee J.-I."/>
        </authorList>
    </citation>
    <scope>NUCLEOTIDE SEQUENCE [LARGE SCALE GENOMIC DNA]</scope>
    <source>
        <strain evidence="2 3">K300</strain>
    </source>
</reference>
<dbReference type="PANTHER" id="PTHR43649">
    <property type="entry name" value="ARABINOSE-BINDING PROTEIN-RELATED"/>
    <property type="match status" value="1"/>
</dbReference>
<dbReference type="CDD" id="cd14748">
    <property type="entry name" value="PBP2_UgpB"/>
    <property type="match status" value="1"/>
</dbReference>
<evidence type="ECO:0008006" key="4">
    <source>
        <dbReference type="Google" id="ProtNLM"/>
    </source>
</evidence>
<proteinExistence type="predicted"/>
<evidence type="ECO:0000313" key="2">
    <source>
        <dbReference type="EMBL" id="RFA10269.1"/>
    </source>
</evidence>
<accession>A0A3E0VKU4</accession>
<sequence>MTLSSRSFNVYHAETITVAQFSGAGYKWSQSHRSTLNESSREKHMRSNHSTTSPGGPRRRWLPVGGVAFIAASALLLGGCAGGGAPSGGSGDSGGKVTLSFWNGFTGPDGPALQKVVDDFNASQDGVEVQTNIMPWDTLYQKVLTAAAGKDGPDIVAMSASRLPQYIDEGLYQPLDDYYTNADNDSEALASAAVNASIFDGKNYGVPVNLATMLMYYNKDLFTAAGLDPEKPPTSWDEFAAMVPKLTVDENGDGKPEQYAIALGDHETVPMYQPFLWNAGGGVVSEDGKTSELGSAGSLKALNFWVDLVKNKKASPVGLSGADADKLFTTGKAAIEIVGPWATTGFKDAGINFGLARQFAGPSAQTTLADVVSMSIPASADDSTKQAAYTFFKYWNSKDGQKTWAEGSGFPPTRSDIASDITTNPYPAVFGAPDIVDDSQVLLAGVAAGGTITTTIFEPTLQKALNGEGTVDELFPAASDQVQAELDK</sequence>
<evidence type="ECO:0000256" key="1">
    <source>
        <dbReference type="SAM" id="MobiDB-lite"/>
    </source>
</evidence>
<dbReference type="Proteomes" id="UP000256486">
    <property type="component" value="Unassembled WGS sequence"/>
</dbReference>
<organism evidence="2 3">
    <name type="scientific">Subtercola boreus</name>
    <dbReference type="NCBI Taxonomy" id="120213"/>
    <lineage>
        <taxon>Bacteria</taxon>
        <taxon>Bacillati</taxon>
        <taxon>Actinomycetota</taxon>
        <taxon>Actinomycetes</taxon>
        <taxon>Micrococcales</taxon>
        <taxon>Microbacteriaceae</taxon>
        <taxon>Subtercola</taxon>
    </lineage>
</organism>
<evidence type="ECO:0000313" key="3">
    <source>
        <dbReference type="Proteomes" id="UP000256486"/>
    </source>
</evidence>
<protein>
    <recommendedName>
        <fullName evidence="4">ABC transporter substrate-binding protein</fullName>
    </recommendedName>
</protein>
<dbReference type="PANTHER" id="PTHR43649:SF12">
    <property type="entry name" value="DIACETYLCHITOBIOSE BINDING PROTEIN DASA"/>
    <property type="match status" value="1"/>
</dbReference>
<dbReference type="Pfam" id="PF13416">
    <property type="entry name" value="SBP_bac_8"/>
    <property type="match status" value="1"/>
</dbReference>
<dbReference type="InterPro" id="IPR006059">
    <property type="entry name" value="SBP"/>
</dbReference>
<feature type="region of interest" description="Disordered" evidence="1">
    <location>
        <begin position="32"/>
        <end position="59"/>
    </location>
</feature>
<gene>
    <name evidence="2" type="ORF">B7R54_14425</name>
</gene>